<feature type="compositionally biased region" description="Low complexity" evidence="1">
    <location>
        <begin position="55"/>
        <end position="68"/>
    </location>
</feature>
<evidence type="ECO:0000313" key="2">
    <source>
        <dbReference type="EMBL" id="CAA9312089.1"/>
    </source>
</evidence>
<feature type="compositionally biased region" description="Basic residues" evidence="1">
    <location>
        <begin position="125"/>
        <end position="142"/>
    </location>
</feature>
<feature type="region of interest" description="Disordered" evidence="1">
    <location>
        <begin position="1"/>
        <end position="249"/>
    </location>
</feature>
<keyword evidence="2" id="KW-0413">Isomerase</keyword>
<sequence>ELNLDPAAARRERLERAKPLHRLGGRRPQREGRARGAPGRRADRRGRPAARRAAHLAAAPGDPDLAAGARHRGPALGADQAFVAAQRAPLRRPAGQGQGGDAGGVRRAAVHDLAALLRRAPAPDRRRRRVRQLPRPALRRPPARGAAADRVPQGRPAPGPAVLVRPDRPRPARGSGHPGRRPRQLAPGDRETPRQHQRRRRGGPQHPHRHPARLRARRGPPARQPRRPLPRPRGRRRVHRGGQEPGQEV</sequence>
<dbReference type="AlphaFoldDB" id="A0A6J4KPZ4"/>
<feature type="non-terminal residue" evidence="2">
    <location>
        <position position="1"/>
    </location>
</feature>
<gene>
    <name evidence="2" type="ORF">AVDCRST_MAG48-2124</name>
</gene>
<protein>
    <submittedName>
        <fullName evidence="2">Phosphoglycerate mutase</fullName>
        <ecNumber evidence="2">5.4.2.11</ecNumber>
    </submittedName>
</protein>
<dbReference type="GO" id="GO:0004619">
    <property type="term" value="F:phosphoglycerate mutase activity"/>
    <property type="evidence" value="ECO:0007669"/>
    <property type="project" value="UniProtKB-EC"/>
</dbReference>
<feature type="compositionally biased region" description="Basic residues" evidence="1">
    <location>
        <begin position="42"/>
        <end position="54"/>
    </location>
</feature>
<feature type="non-terminal residue" evidence="2">
    <location>
        <position position="249"/>
    </location>
</feature>
<feature type="compositionally biased region" description="Basic and acidic residues" evidence="1">
    <location>
        <begin position="8"/>
        <end position="18"/>
    </location>
</feature>
<organism evidence="2">
    <name type="scientific">uncultured Friedmanniella sp</name>
    <dbReference type="NCBI Taxonomy" id="335381"/>
    <lineage>
        <taxon>Bacteria</taxon>
        <taxon>Bacillati</taxon>
        <taxon>Actinomycetota</taxon>
        <taxon>Actinomycetes</taxon>
        <taxon>Propionibacteriales</taxon>
        <taxon>Nocardioidaceae</taxon>
        <taxon>Friedmanniella</taxon>
        <taxon>environmental samples</taxon>
    </lineage>
</organism>
<name>A0A6J4KPZ4_9ACTN</name>
<feature type="compositionally biased region" description="Basic residues" evidence="1">
    <location>
        <begin position="195"/>
        <end position="240"/>
    </location>
</feature>
<proteinExistence type="predicted"/>
<dbReference type="EMBL" id="CADCTS010000302">
    <property type="protein sequence ID" value="CAA9312089.1"/>
    <property type="molecule type" value="Genomic_DNA"/>
</dbReference>
<dbReference type="EC" id="5.4.2.11" evidence="2"/>
<reference evidence="2" key="1">
    <citation type="submission" date="2020-02" db="EMBL/GenBank/DDBJ databases">
        <authorList>
            <person name="Meier V. D."/>
        </authorList>
    </citation>
    <scope>NUCLEOTIDE SEQUENCE</scope>
    <source>
        <strain evidence="2">AVDCRST_MAG48</strain>
    </source>
</reference>
<evidence type="ECO:0000256" key="1">
    <source>
        <dbReference type="SAM" id="MobiDB-lite"/>
    </source>
</evidence>
<accession>A0A6J4KPZ4</accession>